<dbReference type="Proteomes" id="UP001157502">
    <property type="component" value="Chromosome 20"/>
</dbReference>
<name>A0ACC2FZM5_DALPE</name>
<sequence>MVCFSSLSCFFDHIHFKYVFVSMHTGIKCVQHCDKSFTPEDLSKTILIGFTWTVAQQLLPECGQIGLPFFITIWQVKEDRGVSSWLSTLVFCKRLNCVGIYRPLEDRKPCWFMFL</sequence>
<proteinExistence type="predicted"/>
<organism evidence="1 2">
    <name type="scientific">Dallia pectoralis</name>
    <name type="common">Alaska blackfish</name>
    <dbReference type="NCBI Taxonomy" id="75939"/>
    <lineage>
        <taxon>Eukaryota</taxon>
        <taxon>Metazoa</taxon>
        <taxon>Chordata</taxon>
        <taxon>Craniata</taxon>
        <taxon>Vertebrata</taxon>
        <taxon>Euteleostomi</taxon>
        <taxon>Actinopterygii</taxon>
        <taxon>Neopterygii</taxon>
        <taxon>Teleostei</taxon>
        <taxon>Protacanthopterygii</taxon>
        <taxon>Esociformes</taxon>
        <taxon>Umbridae</taxon>
        <taxon>Dallia</taxon>
    </lineage>
</organism>
<keyword evidence="2" id="KW-1185">Reference proteome</keyword>
<gene>
    <name evidence="1" type="ORF">DPEC_G00240470</name>
</gene>
<reference evidence="1" key="1">
    <citation type="submission" date="2021-05" db="EMBL/GenBank/DDBJ databases">
        <authorList>
            <person name="Pan Q."/>
            <person name="Jouanno E."/>
            <person name="Zahm M."/>
            <person name="Klopp C."/>
            <person name="Cabau C."/>
            <person name="Louis A."/>
            <person name="Berthelot C."/>
            <person name="Parey E."/>
            <person name="Roest Crollius H."/>
            <person name="Montfort J."/>
            <person name="Robinson-Rechavi M."/>
            <person name="Bouchez O."/>
            <person name="Lampietro C."/>
            <person name="Lopez Roques C."/>
            <person name="Donnadieu C."/>
            <person name="Postlethwait J."/>
            <person name="Bobe J."/>
            <person name="Dillon D."/>
            <person name="Chandos A."/>
            <person name="von Hippel F."/>
            <person name="Guiguen Y."/>
        </authorList>
    </citation>
    <scope>NUCLEOTIDE SEQUENCE</scope>
    <source>
        <strain evidence="1">YG-Jan2019</strain>
    </source>
</reference>
<accession>A0ACC2FZM5</accession>
<evidence type="ECO:0000313" key="2">
    <source>
        <dbReference type="Proteomes" id="UP001157502"/>
    </source>
</evidence>
<dbReference type="EMBL" id="CM055747">
    <property type="protein sequence ID" value="KAJ7996771.1"/>
    <property type="molecule type" value="Genomic_DNA"/>
</dbReference>
<protein>
    <submittedName>
        <fullName evidence="1">Uncharacterized protein</fullName>
    </submittedName>
</protein>
<comment type="caution">
    <text evidence="1">The sequence shown here is derived from an EMBL/GenBank/DDBJ whole genome shotgun (WGS) entry which is preliminary data.</text>
</comment>
<evidence type="ECO:0000313" key="1">
    <source>
        <dbReference type="EMBL" id="KAJ7996771.1"/>
    </source>
</evidence>